<proteinExistence type="predicted"/>
<evidence type="ECO:0000313" key="3">
    <source>
        <dbReference type="Proteomes" id="UP000279259"/>
    </source>
</evidence>
<keyword evidence="1" id="KW-0812">Transmembrane</keyword>
<protein>
    <submittedName>
        <fullName evidence="2">Uncharacterized protein</fullName>
    </submittedName>
</protein>
<sequence length="86" mass="9887">MQLPSGYHLQVFTKGNWNVSNFLVAYINLPLFFGAIFLHWLKHGRKNFVPPAELDMVSNIPSDKDVSYKEPPPKNFFAKVVAFLFT</sequence>
<keyword evidence="3" id="KW-1185">Reference proteome</keyword>
<evidence type="ECO:0000313" key="2">
    <source>
        <dbReference type="EMBL" id="RSH87376.1"/>
    </source>
</evidence>
<name>A0A427Y8E7_9TREE</name>
<dbReference type="AlphaFoldDB" id="A0A427Y8E7"/>
<dbReference type="Proteomes" id="UP000279259">
    <property type="component" value="Unassembled WGS sequence"/>
</dbReference>
<reference evidence="2 3" key="1">
    <citation type="submission" date="2018-11" db="EMBL/GenBank/DDBJ databases">
        <title>Genome sequence of Saitozyma podzolica DSM 27192.</title>
        <authorList>
            <person name="Aliyu H."/>
            <person name="Gorte O."/>
            <person name="Ochsenreither K."/>
        </authorList>
    </citation>
    <scope>NUCLEOTIDE SEQUENCE [LARGE SCALE GENOMIC DNA]</scope>
    <source>
        <strain evidence="2 3">DSM 27192</strain>
    </source>
</reference>
<dbReference type="EMBL" id="RSCD01000017">
    <property type="protein sequence ID" value="RSH87376.1"/>
    <property type="molecule type" value="Genomic_DNA"/>
</dbReference>
<keyword evidence="1" id="KW-0472">Membrane</keyword>
<comment type="caution">
    <text evidence="2">The sequence shown here is derived from an EMBL/GenBank/DDBJ whole genome shotgun (WGS) entry which is preliminary data.</text>
</comment>
<feature type="transmembrane region" description="Helical" evidence="1">
    <location>
        <begin position="20"/>
        <end position="41"/>
    </location>
</feature>
<dbReference type="STRING" id="1890683.A0A427Y8E7"/>
<dbReference type="OrthoDB" id="10062876at2759"/>
<keyword evidence="1" id="KW-1133">Transmembrane helix</keyword>
<gene>
    <name evidence="2" type="ORF">EHS25_003285</name>
</gene>
<evidence type="ECO:0000256" key="1">
    <source>
        <dbReference type="SAM" id="Phobius"/>
    </source>
</evidence>
<organism evidence="2 3">
    <name type="scientific">Saitozyma podzolica</name>
    <dbReference type="NCBI Taxonomy" id="1890683"/>
    <lineage>
        <taxon>Eukaryota</taxon>
        <taxon>Fungi</taxon>
        <taxon>Dikarya</taxon>
        <taxon>Basidiomycota</taxon>
        <taxon>Agaricomycotina</taxon>
        <taxon>Tremellomycetes</taxon>
        <taxon>Tremellales</taxon>
        <taxon>Trimorphomycetaceae</taxon>
        <taxon>Saitozyma</taxon>
    </lineage>
</organism>
<accession>A0A427Y8E7</accession>